<reference evidence="2" key="1">
    <citation type="journal article" date="2020" name="Nature">
        <title>Giant virus diversity and host interactions through global metagenomics.</title>
        <authorList>
            <person name="Schulz F."/>
            <person name="Roux S."/>
            <person name="Paez-Espino D."/>
            <person name="Jungbluth S."/>
            <person name="Walsh D.A."/>
            <person name="Denef V.J."/>
            <person name="McMahon K.D."/>
            <person name="Konstantinidis K.T."/>
            <person name="Eloe-Fadrosh E.A."/>
            <person name="Kyrpides N.C."/>
            <person name="Woyke T."/>
        </authorList>
    </citation>
    <scope>NUCLEOTIDE SEQUENCE</scope>
    <source>
        <strain evidence="2">GVMAG-M-3300018416-26</strain>
    </source>
</reference>
<name>A0A6C0BQZ4_9ZZZZ</name>
<feature type="transmembrane region" description="Helical" evidence="1">
    <location>
        <begin position="79"/>
        <end position="101"/>
    </location>
</feature>
<keyword evidence="1" id="KW-0472">Membrane</keyword>
<evidence type="ECO:0000313" key="2">
    <source>
        <dbReference type="EMBL" id="QHS94412.1"/>
    </source>
</evidence>
<feature type="transmembrane region" description="Helical" evidence="1">
    <location>
        <begin position="113"/>
        <end position="134"/>
    </location>
</feature>
<dbReference type="AlphaFoldDB" id="A0A6C0BQZ4"/>
<evidence type="ECO:0000256" key="1">
    <source>
        <dbReference type="SAM" id="Phobius"/>
    </source>
</evidence>
<keyword evidence="1" id="KW-1133">Transmembrane helix</keyword>
<keyword evidence="1" id="KW-0812">Transmembrane</keyword>
<sequence length="145" mass="16985">MYKNPCILTYYMVFWIFVVVVQILHWGIAVMNNECILSYFEKKLEDPNYTRGSEPSKTYSWIILQNITGNILSIQQIRAFHMIATKVAFFFAIVSLTVMNNCMKFMKDVKIKLITYAVLTGFALQYVCFDSAFFTKSEKKEAFYI</sequence>
<feature type="transmembrane region" description="Helical" evidence="1">
    <location>
        <begin position="7"/>
        <end position="28"/>
    </location>
</feature>
<organism evidence="2">
    <name type="scientific">viral metagenome</name>
    <dbReference type="NCBI Taxonomy" id="1070528"/>
    <lineage>
        <taxon>unclassified sequences</taxon>
        <taxon>metagenomes</taxon>
        <taxon>organismal metagenomes</taxon>
    </lineage>
</organism>
<protein>
    <submittedName>
        <fullName evidence="2">Uncharacterized protein</fullName>
    </submittedName>
</protein>
<proteinExistence type="predicted"/>
<dbReference type="EMBL" id="MN739222">
    <property type="protein sequence ID" value="QHS94412.1"/>
    <property type="molecule type" value="Genomic_DNA"/>
</dbReference>
<accession>A0A6C0BQZ4</accession>